<dbReference type="AlphaFoldDB" id="A0A1W6K3V6"/>
<evidence type="ECO:0000313" key="3">
    <source>
        <dbReference type="EMBL" id="ARM77206.1"/>
    </source>
</evidence>
<evidence type="ECO:0000259" key="2">
    <source>
        <dbReference type="Pfam" id="PF01385"/>
    </source>
</evidence>
<dbReference type="Pfam" id="PF01385">
    <property type="entry name" value="OrfB_IS605"/>
    <property type="match status" value="1"/>
</dbReference>
<reference evidence="3 4" key="1">
    <citation type="submission" date="2017-03" db="EMBL/GenBank/DDBJ databases">
        <title>Sulfur activation and transportation mechanism of thermophilic Archaea Acidianus manzaensis YN-25.</title>
        <authorList>
            <person name="Ma Y."/>
            <person name="Yang Y."/>
            <person name="Xia J."/>
        </authorList>
    </citation>
    <scope>NUCLEOTIDE SEQUENCE [LARGE SCALE GENOMIC DNA]</scope>
    <source>
        <strain evidence="3 4">YN-25</strain>
    </source>
</reference>
<dbReference type="KEGG" id="aman:B6F84_13300"/>
<proteinExistence type="predicted"/>
<dbReference type="InterPro" id="IPR001959">
    <property type="entry name" value="Transposase"/>
</dbReference>
<dbReference type="EMBL" id="CP020477">
    <property type="protein sequence ID" value="ARM77206.1"/>
    <property type="molecule type" value="Genomic_DNA"/>
</dbReference>
<keyword evidence="4" id="KW-1185">Reference proteome</keyword>
<feature type="domain" description="Probable transposase IS891/IS1136/IS1341" evidence="2">
    <location>
        <begin position="18"/>
        <end position="71"/>
    </location>
</feature>
<organism evidence="3 4">
    <name type="scientific">Acidianus manzaensis</name>
    <dbReference type="NCBI Taxonomy" id="282676"/>
    <lineage>
        <taxon>Archaea</taxon>
        <taxon>Thermoproteota</taxon>
        <taxon>Thermoprotei</taxon>
        <taxon>Sulfolobales</taxon>
        <taxon>Sulfolobaceae</taxon>
        <taxon>Acidianus</taxon>
    </lineage>
</organism>
<dbReference type="STRING" id="282676.B6F84_13300"/>
<accession>A0A1W6K3V6</accession>
<name>A0A1W6K3V6_9CREN</name>
<gene>
    <name evidence="3" type="ORF">B6F84_13300</name>
</gene>
<dbReference type="Proteomes" id="UP000193404">
    <property type="component" value="Chromosome"/>
</dbReference>
<evidence type="ECO:0000256" key="1">
    <source>
        <dbReference type="SAM" id="Coils"/>
    </source>
</evidence>
<feature type="coiled-coil region" evidence="1">
    <location>
        <begin position="21"/>
        <end position="48"/>
    </location>
</feature>
<evidence type="ECO:0000313" key="4">
    <source>
        <dbReference type="Proteomes" id="UP000193404"/>
    </source>
</evidence>
<sequence>MRGRKGLNCCRGGYREGRKGSRNYEKARVKLAKAYERLENTLRDYIHKVTTWLVKNYDVIVVEELKYANQYQLLCQSSRAVVFLAQLEILHTTYLFYFSL</sequence>
<protein>
    <recommendedName>
        <fullName evidence="2">Probable transposase IS891/IS1136/IS1341 domain-containing protein</fullName>
    </recommendedName>
</protein>
<keyword evidence="1" id="KW-0175">Coiled coil</keyword>